<evidence type="ECO:0000313" key="1">
    <source>
        <dbReference type="EMBL" id="APH02086.1"/>
    </source>
</evidence>
<keyword evidence="1" id="KW-0436">Ligase</keyword>
<dbReference type="AlphaFoldDB" id="A0A1L3MIG6"/>
<sequence length="177" mass="19489">MPVHGVSIEIPEPWGSQLQQQREDVGDPMARAIPPHVTLMPPTEVPEAELPGFVHHLESVAAAHGPFTMQLRGTGTFRPVSPVVFVQVAQGIPMCERLEQAVRRGPVVRDLEFPYHPHVTIAHQVSDAQLDEAFGALATFDATFEVTDFHLYEHGDDGVWRPMTDFALSGEPLQPSS</sequence>
<evidence type="ECO:0000313" key="2">
    <source>
        <dbReference type="Proteomes" id="UP000182938"/>
    </source>
</evidence>
<dbReference type="KEGG" id="jte:ASJ30_11570"/>
<dbReference type="Proteomes" id="UP000182938">
    <property type="component" value="Chromosome"/>
</dbReference>
<keyword evidence="2" id="KW-1185">Reference proteome</keyword>
<dbReference type="Pfam" id="PF13563">
    <property type="entry name" value="2_5_RNA_ligase2"/>
    <property type="match status" value="1"/>
</dbReference>
<dbReference type="InterPro" id="IPR050580">
    <property type="entry name" value="2H_phosphoesterase_YjcG-like"/>
</dbReference>
<dbReference type="InterPro" id="IPR009097">
    <property type="entry name" value="Cyclic_Pdiesterase"/>
</dbReference>
<dbReference type="SUPFAM" id="SSF55144">
    <property type="entry name" value="LigT-like"/>
    <property type="match status" value="1"/>
</dbReference>
<protein>
    <submittedName>
        <fullName evidence="1">2'-5' RNA ligase</fullName>
    </submittedName>
</protein>
<gene>
    <name evidence="1" type="ORF">ASJ30_11570</name>
</gene>
<dbReference type="PANTHER" id="PTHR40037">
    <property type="entry name" value="PHOSPHOESTERASE YJCG-RELATED"/>
    <property type="match status" value="1"/>
</dbReference>
<dbReference type="Gene3D" id="3.90.1140.10">
    <property type="entry name" value="Cyclic phosphodiesterase"/>
    <property type="match status" value="1"/>
</dbReference>
<proteinExistence type="predicted"/>
<accession>A0A1L3MIG6</accession>
<dbReference type="EMBL" id="CP013290">
    <property type="protein sequence ID" value="APH02086.1"/>
    <property type="molecule type" value="Genomic_DNA"/>
</dbReference>
<name>A0A1L3MIG6_9MICO</name>
<organism evidence="1 2">
    <name type="scientific">Janibacter indicus</name>
    <dbReference type="NCBI Taxonomy" id="857417"/>
    <lineage>
        <taxon>Bacteria</taxon>
        <taxon>Bacillati</taxon>
        <taxon>Actinomycetota</taxon>
        <taxon>Actinomycetes</taxon>
        <taxon>Micrococcales</taxon>
        <taxon>Intrasporangiaceae</taxon>
        <taxon>Janibacter</taxon>
    </lineage>
</organism>
<dbReference type="GO" id="GO:0016874">
    <property type="term" value="F:ligase activity"/>
    <property type="evidence" value="ECO:0007669"/>
    <property type="project" value="UniProtKB-KW"/>
</dbReference>
<reference evidence="1 2" key="1">
    <citation type="submission" date="2015-11" db="EMBL/GenBank/DDBJ databases">
        <authorList>
            <person name="Zhang Y."/>
            <person name="Guo Z."/>
        </authorList>
    </citation>
    <scope>NUCLEOTIDE SEQUENCE [LARGE SCALE GENOMIC DNA]</scope>
    <source>
        <strain evidence="1 2">YFY001</strain>
    </source>
</reference>
<dbReference type="PANTHER" id="PTHR40037:SF1">
    <property type="entry name" value="PHOSPHOESTERASE SAOUHSC_00951-RELATED"/>
    <property type="match status" value="1"/>
</dbReference>